<name>A0A818XY41_9BILA</name>
<evidence type="ECO:0000313" key="3">
    <source>
        <dbReference type="Proteomes" id="UP000663881"/>
    </source>
</evidence>
<reference evidence="2" key="1">
    <citation type="submission" date="2021-02" db="EMBL/GenBank/DDBJ databases">
        <authorList>
            <person name="Nowell W R."/>
        </authorList>
    </citation>
    <scope>NUCLEOTIDE SEQUENCE</scope>
</reference>
<dbReference type="InterPro" id="IPR036047">
    <property type="entry name" value="F-box-like_dom_sf"/>
</dbReference>
<organism evidence="2 3">
    <name type="scientific">Adineta steineri</name>
    <dbReference type="NCBI Taxonomy" id="433720"/>
    <lineage>
        <taxon>Eukaryota</taxon>
        <taxon>Metazoa</taxon>
        <taxon>Spiralia</taxon>
        <taxon>Gnathifera</taxon>
        <taxon>Rotifera</taxon>
        <taxon>Eurotatoria</taxon>
        <taxon>Bdelloidea</taxon>
        <taxon>Adinetida</taxon>
        <taxon>Adinetidae</taxon>
        <taxon>Adineta</taxon>
    </lineage>
</organism>
<dbReference type="EMBL" id="CAJOAY010000849">
    <property type="protein sequence ID" value="CAF3746742.1"/>
    <property type="molecule type" value="Genomic_DNA"/>
</dbReference>
<gene>
    <name evidence="2" type="ORF">OKA104_LOCUS15439</name>
</gene>
<protein>
    <recommendedName>
        <fullName evidence="1">F-box domain-containing protein</fullName>
    </recommendedName>
</protein>
<sequence length="32" mass="3774">MSSSMLDTLPVEILYRIFDNLDIQTIILSLRY</sequence>
<proteinExistence type="predicted"/>
<feature type="non-terminal residue" evidence="2">
    <location>
        <position position="32"/>
    </location>
</feature>
<dbReference type="PROSITE" id="PS50181">
    <property type="entry name" value="FBOX"/>
    <property type="match status" value="1"/>
</dbReference>
<comment type="caution">
    <text evidence="2">The sequence shown here is derived from an EMBL/GenBank/DDBJ whole genome shotgun (WGS) entry which is preliminary data.</text>
</comment>
<evidence type="ECO:0000313" key="2">
    <source>
        <dbReference type="EMBL" id="CAF3746742.1"/>
    </source>
</evidence>
<feature type="domain" description="F-box" evidence="1">
    <location>
        <begin position="3"/>
        <end position="32"/>
    </location>
</feature>
<dbReference type="Proteomes" id="UP000663881">
    <property type="component" value="Unassembled WGS sequence"/>
</dbReference>
<evidence type="ECO:0000259" key="1">
    <source>
        <dbReference type="PROSITE" id="PS50181"/>
    </source>
</evidence>
<dbReference type="AlphaFoldDB" id="A0A818XY41"/>
<accession>A0A818XY41</accession>
<dbReference type="SUPFAM" id="SSF81383">
    <property type="entry name" value="F-box domain"/>
    <property type="match status" value="1"/>
</dbReference>
<dbReference type="InterPro" id="IPR001810">
    <property type="entry name" value="F-box_dom"/>
</dbReference>